<dbReference type="GO" id="GO:0016829">
    <property type="term" value="F:lyase activity"/>
    <property type="evidence" value="ECO:0007669"/>
    <property type="project" value="UniProtKB-KW"/>
</dbReference>
<keyword evidence="1" id="KW-0456">Lyase</keyword>
<dbReference type="InterPro" id="IPR008948">
    <property type="entry name" value="L-Aspartase-like"/>
</dbReference>
<dbReference type="Proteomes" id="UP000681610">
    <property type="component" value="Unassembled WGS sequence"/>
</dbReference>
<dbReference type="EMBL" id="JAGDYP010000002">
    <property type="protein sequence ID" value="MBO1883569.1"/>
    <property type="molecule type" value="Genomic_DNA"/>
</dbReference>
<gene>
    <name evidence="1" type="ORF">J4N46_03795</name>
</gene>
<dbReference type="PANTHER" id="PTHR10362">
    <property type="entry name" value="HISTIDINE AMMONIA-LYASE"/>
    <property type="match status" value="1"/>
</dbReference>
<dbReference type="RefSeq" id="WP_208058212.1">
    <property type="nucleotide sequence ID" value="NZ_JAGDYP010000002.1"/>
</dbReference>
<name>A0ABS3PW77_9FLAO</name>
<dbReference type="Gene3D" id="1.10.275.10">
    <property type="entry name" value="Fumarase/aspartase (N-terminal domain)"/>
    <property type="match status" value="1"/>
</dbReference>
<sequence>MTHYISNQVLVLEQIEALIESNSQLKLSEEALLNIQKCQHFLQNACNTPPLQYLTQLEGKQHQLLRNYACGIGSKLPNHIVKLMLLLKIQSLSYGYSGVRLEVVQRLIDFYNQEVYPVVYTKDIPDERIALAHLSLPLFGEGEVSIQQKTYAAQELQAKYGWQPLSLTPREAEALINGTQLTTAYCAYNLIKALKIIQWADIVASISTQVFGGSLTNFSPAIQIVRPHKGLIETTEHLRNLLSTHTAPAENNDFKILPEAFSSIPQIHGAVRETIASIRKVIKTEINSATDNPILFHENKEVIFGGNSHTLPLSLSMDFLAITLTSLGNISERRVFYLITKHQEQSELIEYPIFQRIIEGILNENRRLSTPSSIESPILFEKSIDIKGMGGSAAVKCEQIIRNIEQILAIELILAASVWKMRKISSYSAIFEEYLSFMAANEGDNTLKQKIENTLSFFNKCKDNI</sequence>
<evidence type="ECO:0000313" key="1">
    <source>
        <dbReference type="EMBL" id="MBO1883569.1"/>
    </source>
</evidence>
<dbReference type="Pfam" id="PF00221">
    <property type="entry name" value="Lyase_aromatic"/>
    <property type="match status" value="1"/>
</dbReference>
<organism evidence="1 2">
    <name type="scientific">Capnocytophaga bilenii</name>
    <dbReference type="NCBI Taxonomy" id="2819369"/>
    <lineage>
        <taxon>Bacteria</taxon>
        <taxon>Pseudomonadati</taxon>
        <taxon>Bacteroidota</taxon>
        <taxon>Flavobacteriia</taxon>
        <taxon>Flavobacteriales</taxon>
        <taxon>Flavobacteriaceae</taxon>
        <taxon>Capnocytophaga</taxon>
    </lineage>
</organism>
<protein>
    <submittedName>
        <fullName evidence="1">Aromatic amino acid lyase</fullName>
    </submittedName>
</protein>
<dbReference type="CDD" id="cd00332">
    <property type="entry name" value="PAL-HAL"/>
    <property type="match status" value="1"/>
</dbReference>
<reference evidence="1 2" key="1">
    <citation type="submission" date="2021-03" db="EMBL/GenBank/DDBJ databases">
        <title>Isolation and description of Capnocytophaga bilenii sp. nov., a novel Capnocytophaga species, isolated from a gingivitis subject.</title>
        <authorList>
            <person name="Antezack A."/>
            <person name="Monnet-Corti V."/>
            <person name="La Scola B."/>
        </authorList>
    </citation>
    <scope>NUCLEOTIDE SEQUENCE [LARGE SCALE GENOMIC DNA]</scope>
    <source>
        <strain evidence="1 2">Marseille-Q4570</strain>
    </source>
</reference>
<dbReference type="InterPro" id="IPR001106">
    <property type="entry name" value="Aromatic_Lyase"/>
</dbReference>
<keyword evidence="2" id="KW-1185">Reference proteome</keyword>
<dbReference type="InterPro" id="IPR024083">
    <property type="entry name" value="Fumarase/histidase_N"/>
</dbReference>
<comment type="caution">
    <text evidence="1">The sequence shown here is derived from an EMBL/GenBank/DDBJ whole genome shotgun (WGS) entry which is preliminary data.</text>
</comment>
<dbReference type="SUPFAM" id="SSF48557">
    <property type="entry name" value="L-aspartase-like"/>
    <property type="match status" value="1"/>
</dbReference>
<dbReference type="Gene3D" id="1.20.200.10">
    <property type="entry name" value="Fumarase/aspartase (Central domain)"/>
    <property type="match status" value="1"/>
</dbReference>
<proteinExistence type="predicted"/>
<evidence type="ECO:0000313" key="2">
    <source>
        <dbReference type="Proteomes" id="UP000681610"/>
    </source>
</evidence>
<accession>A0ABS3PW77</accession>